<sequence length="546" mass="63103">MRKSDWGNRLKKVEQLAQSFQKRPLSSHYKPRLSRPWQPSSIWKLFPRQCMAINFAQSCREDVHVFALEKEQAKVGQRIYLVTSYSELWHYYSTYRQSLMHCYELIPEGAVCKLYFDLEFHRPSNNDIDGKAMVASLIQYVSENLKEVFGIECSEKDVLNLDSSTEEKFSRHLIFNLPNAAFKDNMHVGRFVHAILQPVPSVHQRESDLENQMDGVTGDRGERGLIGRSQAKRSKHEERDLSFLLVKNKDGQEGLFVDLSVYTKNRNFRLYKSSKVGKNVAFTVAEDNKFISKPEMNYSVEESLFLSSLISNVSFTGQKILTWDLLDKKEGLCSVTYAQKSSTLNSVSDSLEGYQFSPHKEVDSFVLSVVKRDGIQGSIRRWNYFVSEQLIVYDIVKYRWCQNVNRFHKSNNIMILVDLKDEVWYQKCHDPACKNFRSSSYPLPQDICVSYLLTMDEEDQAYLMDNVGNIQLSQTPQPLAQKNQGFIVATCPYGEERESWGDQPDDQAYLEALEDVERTTVHLAENDVSDELLLQTVTELECCKDL</sequence>
<dbReference type="EMBL" id="JAGEUA010000001">
    <property type="protein sequence ID" value="KAL1023459.1"/>
    <property type="molecule type" value="Genomic_DNA"/>
</dbReference>
<name>A0ABD0XRR5_UMBPY</name>
<dbReference type="EC" id="2.7.7.102" evidence="7"/>
<evidence type="ECO:0000256" key="4">
    <source>
        <dbReference type="ARBA" id="ARBA00022932"/>
    </source>
</evidence>
<evidence type="ECO:0000256" key="5">
    <source>
        <dbReference type="ARBA" id="ARBA00026139"/>
    </source>
</evidence>
<dbReference type="PANTHER" id="PTHR31399:SF0">
    <property type="entry name" value="DNA-DIRECTED PRIMASE_POLYMERASE PROTEIN"/>
    <property type="match status" value="1"/>
</dbReference>
<comment type="caution">
    <text evidence="10">The sequence shown here is derived from an EMBL/GenBank/DDBJ whole genome shotgun (WGS) entry which is preliminary data.</text>
</comment>
<evidence type="ECO:0000256" key="7">
    <source>
        <dbReference type="ARBA" id="ARBA00044768"/>
    </source>
</evidence>
<dbReference type="GO" id="GO:0003887">
    <property type="term" value="F:DNA-directed DNA polymerase activity"/>
    <property type="evidence" value="ECO:0007669"/>
    <property type="project" value="UniProtKB-KW"/>
</dbReference>
<keyword evidence="11" id="KW-1185">Reference proteome</keyword>
<evidence type="ECO:0000256" key="1">
    <source>
        <dbReference type="ARBA" id="ARBA00009762"/>
    </source>
</evidence>
<dbReference type="Pfam" id="PF03121">
    <property type="entry name" value="Herpes_UL52"/>
    <property type="match status" value="1"/>
</dbReference>
<evidence type="ECO:0000256" key="9">
    <source>
        <dbReference type="SAM" id="MobiDB-lite"/>
    </source>
</evidence>
<evidence type="ECO:0000256" key="8">
    <source>
        <dbReference type="ARBA" id="ARBA00047303"/>
    </source>
</evidence>
<keyword evidence="3" id="KW-0804">Transcription</keyword>
<evidence type="ECO:0000313" key="11">
    <source>
        <dbReference type="Proteomes" id="UP001557470"/>
    </source>
</evidence>
<organism evidence="10 11">
    <name type="scientific">Umbra pygmaea</name>
    <name type="common">Eastern mudminnow</name>
    <dbReference type="NCBI Taxonomy" id="75934"/>
    <lineage>
        <taxon>Eukaryota</taxon>
        <taxon>Metazoa</taxon>
        <taxon>Chordata</taxon>
        <taxon>Craniata</taxon>
        <taxon>Vertebrata</taxon>
        <taxon>Euteleostomi</taxon>
        <taxon>Actinopterygii</taxon>
        <taxon>Neopterygii</taxon>
        <taxon>Teleostei</taxon>
        <taxon>Protacanthopterygii</taxon>
        <taxon>Esociformes</taxon>
        <taxon>Umbridae</taxon>
        <taxon>Umbra</taxon>
    </lineage>
</organism>
<evidence type="ECO:0000256" key="6">
    <source>
        <dbReference type="ARBA" id="ARBA00044677"/>
    </source>
</evidence>
<dbReference type="AlphaFoldDB" id="A0ABD0XRR5"/>
<dbReference type="InterPro" id="IPR044917">
    <property type="entry name" value="PRIMPOL"/>
</dbReference>
<dbReference type="EC" id="2.7.7.7" evidence="2"/>
<keyword evidence="4" id="KW-0808">Transferase</keyword>
<protein>
    <recommendedName>
        <fullName evidence="5">DNA-directed primase/polymerase protein</fullName>
        <ecNumber evidence="7">2.7.7.102</ecNumber>
        <ecNumber evidence="2">2.7.7.7</ecNumber>
    </recommendedName>
</protein>
<dbReference type="GO" id="GO:0000428">
    <property type="term" value="C:DNA-directed RNA polymerase complex"/>
    <property type="evidence" value="ECO:0007669"/>
    <property type="project" value="UniProtKB-KW"/>
</dbReference>
<evidence type="ECO:0000256" key="3">
    <source>
        <dbReference type="ARBA" id="ARBA00022478"/>
    </source>
</evidence>
<comment type="catalytic activity">
    <reaction evidence="8">
        <text>DNA(n) + a 2'-deoxyribonucleoside 5'-triphosphate = DNA(n+1) + diphosphate</text>
        <dbReference type="Rhea" id="RHEA:22508"/>
        <dbReference type="Rhea" id="RHEA-COMP:17339"/>
        <dbReference type="Rhea" id="RHEA-COMP:17340"/>
        <dbReference type="ChEBI" id="CHEBI:33019"/>
        <dbReference type="ChEBI" id="CHEBI:61560"/>
        <dbReference type="ChEBI" id="CHEBI:173112"/>
        <dbReference type="EC" id="2.7.7.7"/>
    </reaction>
    <physiologicalReaction direction="left-to-right" evidence="8">
        <dbReference type="Rhea" id="RHEA:22509"/>
    </physiologicalReaction>
</comment>
<comment type="catalytic activity">
    <reaction evidence="6">
        <text>ssDNA + n NTP = ssDNA/pppN(pN)n-1 hybrid + (n-1) diphosphate.</text>
        <dbReference type="EC" id="2.7.7.102"/>
    </reaction>
</comment>
<dbReference type="PANTHER" id="PTHR31399">
    <property type="entry name" value="DNA-DIRECTED PRIMASE / POLYMERASE PROTEIN"/>
    <property type="match status" value="1"/>
</dbReference>
<accession>A0ABD0XRR5</accession>
<proteinExistence type="inferred from homology"/>
<feature type="region of interest" description="Disordered" evidence="9">
    <location>
        <begin position="210"/>
        <end position="233"/>
    </location>
</feature>
<evidence type="ECO:0000313" key="10">
    <source>
        <dbReference type="EMBL" id="KAL1023459.1"/>
    </source>
</evidence>
<keyword evidence="4" id="KW-0548">Nucleotidyltransferase</keyword>
<keyword evidence="3" id="KW-0240">DNA-directed RNA polymerase</keyword>
<keyword evidence="4" id="KW-0239">DNA-directed DNA polymerase</keyword>
<evidence type="ECO:0000256" key="2">
    <source>
        <dbReference type="ARBA" id="ARBA00012417"/>
    </source>
</evidence>
<gene>
    <name evidence="10" type="ORF">UPYG_G00041080</name>
</gene>
<comment type="similarity">
    <text evidence="1">Belongs to the eukaryotic-type primase small subunit family.</text>
</comment>
<dbReference type="Proteomes" id="UP001557470">
    <property type="component" value="Unassembled WGS sequence"/>
</dbReference>
<reference evidence="10 11" key="1">
    <citation type="submission" date="2024-06" db="EMBL/GenBank/DDBJ databases">
        <authorList>
            <person name="Pan Q."/>
            <person name="Wen M."/>
            <person name="Jouanno E."/>
            <person name="Zahm M."/>
            <person name="Klopp C."/>
            <person name="Cabau C."/>
            <person name="Louis A."/>
            <person name="Berthelot C."/>
            <person name="Parey E."/>
            <person name="Roest Crollius H."/>
            <person name="Montfort J."/>
            <person name="Robinson-Rechavi M."/>
            <person name="Bouchez O."/>
            <person name="Lampietro C."/>
            <person name="Lopez Roques C."/>
            <person name="Donnadieu C."/>
            <person name="Postlethwait J."/>
            <person name="Bobe J."/>
            <person name="Verreycken H."/>
            <person name="Guiguen Y."/>
        </authorList>
    </citation>
    <scope>NUCLEOTIDE SEQUENCE [LARGE SCALE GENOMIC DNA]</scope>
    <source>
        <strain evidence="10">Up_M1</strain>
        <tissue evidence="10">Testis</tissue>
    </source>
</reference>